<dbReference type="Gene3D" id="3.40.190.10">
    <property type="entry name" value="Periplasmic binding protein-like II"/>
    <property type="match status" value="4"/>
</dbReference>
<protein>
    <submittedName>
        <fullName evidence="4">Transporter substrate-binding domain-containing protein</fullName>
    </submittedName>
</protein>
<dbReference type="PROSITE" id="PS51257">
    <property type="entry name" value="PROKAR_LIPOPROTEIN"/>
    <property type="match status" value="1"/>
</dbReference>
<evidence type="ECO:0000259" key="3">
    <source>
        <dbReference type="SMART" id="SM00062"/>
    </source>
</evidence>
<accession>A0A4Q2K522</accession>
<sequence length="286" mass="30491">MKKVVLAVIAALLASVLCFAIVGCASPENVKVIDVKLTDESYAYAVKEGNKELLDKVNEFMGKLKSSEGIDGVTLDSIVEKEGNGKLGDIGSVQTVSKDRSKELVVSTNAEFAPFEYMDGSKLAGIDMHVAKMMAEYMGKTLVVLNMNFDASILAAADGSSDICMAGLTISEERDKTLDFSVEYYQATQKIAVKESDTTFDNCKTVEDVEKILKELTGKKAGAATAQTGYLYLVGDEGFGFTGFKNIDAKSYDSIGLAVKDLSNGKIDFVVADGTTLGLVVKGING</sequence>
<feature type="chain" id="PRO_5039465517" evidence="2">
    <location>
        <begin position="21"/>
        <end position="286"/>
    </location>
</feature>
<dbReference type="AlphaFoldDB" id="A0A4Q2K522"/>
<dbReference type="InterPro" id="IPR001638">
    <property type="entry name" value="Solute-binding_3/MltF_N"/>
</dbReference>
<keyword evidence="5" id="KW-1185">Reference proteome</keyword>
<feature type="signal peptide" evidence="2">
    <location>
        <begin position="1"/>
        <end position="20"/>
    </location>
</feature>
<evidence type="ECO:0000313" key="5">
    <source>
        <dbReference type="Proteomes" id="UP000291269"/>
    </source>
</evidence>
<proteinExistence type="predicted"/>
<feature type="domain" description="Solute-binding protein family 3/N-terminal" evidence="3">
    <location>
        <begin position="103"/>
        <end position="286"/>
    </location>
</feature>
<reference evidence="4 5" key="1">
    <citation type="journal article" date="2019" name="Gut">
        <title>Antibiotics-induced monodominance of a novel gut bacterial order.</title>
        <authorList>
            <person name="Hildebrand F."/>
            <person name="Moitinho-Silva L."/>
            <person name="Blasche S."/>
            <person name="Jahn M.T."/>
            <person name="Gossmann T.I."/>
            <person name="Heuerta-Cepas J."/>
            <person name="Hercog R."/>
            <person name="Luetge M."/>
            <person name="Bahram M."/>
            <person name="Pryszlak A."/>
            <person name="Alves R.J."/>
            <person name="Waszak S.M."/>
            <person name="Zhu A."/>
            <person name="Ye L."/>
            <person name="Costea P.I."/>
            <person name="Aalvink S."/>
            <person name="Belzer C."/>
            <person name="Forslund S.K."/>
            <person name="Sunagawa S."/>
            <person name="Hentschel U."/>
            <person name="Merten C."/>
            <person name="Patil K.R."/>
            <person name="Benes V."/>
            <person name="Bork P."/>
        </authorList>
    </citation>
    <scope>NUCLEOTIDE SEQUENCE [LARGE SCALE GENOMIC DNA]</scope>
    <source>
        <strain evidence="4 5">HDS1380</strain>
    </source>
</reference>
<evidence type="ECO:0000313" key="4">
    <source>
        <dbReference type="EMBL" id="RXZ58068.1"/>
    </source>
</evidence>
<dbReference type="PANTHER" id="PTHR35936">
    <property type="entry name" value="MEMBRANE-BOUND LYTIC MUREIN TRANSGLYCOSYLASE F"/>
    <property type="match status" value="1"/>
</dbReference>
<dbReference type="Proteomes" id="UP000291269">
    <property type="component" value="Unassembled WGS sequence"/>
</dbReference>
<keyword evidence="1 2" id="KW-0732">Signal</keyword>
<dbReference type="SMART" id="SM00062">
    <property type="entry name" value="PBPb"/>
    <property type="match status" value="1"/>
</dbReference>
<dbReference type="Pfam" id="PF00497">
    <property type="entry name" value="SBP_bac_3"/>
    <property type="match status" value="1"/>
</dbReference>
<dbReference type="PANTHER" id="PTHR35936:SF17">
    <property type="entry name" value="ARGININE-BINDING EXTRACELLULAR PROTEIN ARTP"/>
    <property type="match status" value="1"/>
</dbReference>
<organism evidence="4 5">
    <name type="scientific">Candidatus Borkfalkia ceftriaxoniphila</name>
    <dbReference type="NCBI Taxonomy" id="2508949"/>
    <lineage>
        <taxon>Bacteria</taxon>
        <taxon>Bacillati</taxon>
        <taxon>Bacillota</taxon>
        <taxon>Clostridia</taxon>
        <taxon>Christensenellales</taxon>
        <taxon>Christensenellaceae</taxon>
        <taxon>Candidatus Borkfalkia</taxon>
    </lineage>
</organism>
<evidence type="ECO:0000256" key="1">
    <source>
        <dbReference type="ARBA" id="ARBA00022729"/>
    </source>
</evidence>
<name>A0A4Q2K522_9FIRM</name>
<dbReference type="SUPFAM" id="SSF53850">
    <property type="entry name" value="Periplasmic binding protein-like II"/>
    <property type="match status" value="1"/>
</dbReference>
<dbReference type="EMBL" id="SDOZ01000004">
    <property type="protein sequence ID" value="RXZ58068.1"/>
    <property type="molecule type" value="Genomic_DNA"/>
</dbReference>
<comment type="caution">
    <text evidence="4">The sequence shown here is derived from an EMBL/GenBank/DDBJ whole genome shotgun (WGS) entry which is preliminary data.</text>
</comment>
<dbReference type="RefSeq" id="WP_129227015.1">
    <property type="nucleotide sequence ID" value="NZ_SDOZ01000004.1"/>
</dbReference>
<evidence type="ECO:0000256" key="2">
    <source>
        <dbReference type="SAM" id="SignalP"/>
    </source>
</evidence>
<dbReference type="OrthoDB" id="9774451at2"/>
<gene>
    <name evidence="4" type="ORF">ESZ91_10450</name>
</gene>